<dbReference type="SUPFAM" id="SSF54373">
    <property type="entry name" value="FAD-linked reductases, C-terminal domain"/>
    <property type="match status" value="1"/>
</dbReference>
<accession>A0A7W8J853</accession>
<dbReference type="InterPro" id="IPR036188">
    <property type="entry name" value="FAD/NAD-bd_sf"/>
</dbReference>
<dbReference type="GO" id="GO:0043799">
    <property type="term" value="F:glycine oxidase activity"/>
    <property type="evidence" value="ECO:0007669"/>
    <property type="project" value="UniProtKB-EC"/>
</dbReference>
<dbReference type="AlphaFoldDB" id="A0A7W8J853"/>
<keyword evidence="1 3" id="KW-0560">Oxidoreductase</keyword>
<protein>
    <submittedName>
        <fullName evidence="3">Glycine oxidase</fullName>
        <ecNumber evidence="3">1.4.3.19</ecNumber>
    </submittedName>
</protein>
<dbReference type="SUPFAM" id="SSF51905">
    <property type="entry name" value="FAD/NAD(P)-binding domain"/>
    <property type="match status" value="1"/>
</dbReference>
<evidence type="ECO:0000256" key="1">
    <source>
        <dbReference type="ARBA" id="ARBA00023002"/>
    </source>
</evidence>
<gene>
    <name evidence="3" type="ORF">HDF10_001027</name>
</gene>
<dbReference type="InterPro" id="IPR006076">
    <property type="entry name" value="FAD-dep_OxRdtase"/>
</dbReference>
<dbReference type="Pfam" id="PF01266">
    <property type="entry name" value="DAO"/>
    <property type="match status" value="1"/>
</dbReference>
<dbReference type="EC" id="1.4.3.19" evidence="3"/>
<name>A0A7W8J853_9BACT</name>
<sequence>MHHPDLCIAGAGIIGLALALELHDRGYRVTVFDQGAPLAESSTAAAGMLAAHDPDNPPQLLSLSALSLSLYPDFLDRIHTLSGLRVPFQTHTTLQSVPPDIAIADSELTREDLAHLLPALTPSNHRFLLLDEHSLDPRQLASALLAAVRATTIDLQPHTRVFSTRSIDNAVEITTPKGTIHAAQFVNCTGAWAAATSLLPNISVAPKKGQMFSVSLPPSLPLHFVLRTPDIYIVPRTAGPATGRAIIGATVEDIGFDKAVHPADIDRLRSLAAALLPAISKAHQLEAWSGLRPATSDGLPLLGVLPGQPNHFIATGHYRNGILLAPATARVMAEFIVGETPSVDISPFSPVRALSLLPSP</sequence>
<reference evidence="3 4" key="1">
    <citation type="submission" date="2020-08" db="EMBL/GenBank/DDBJ databases">
        <title>Genomic Encyclopedia of Type Strains, Phase IV (KMG-V): Genome sequencing to study the core and pangenomes of soil and plant-associated prokaryotes.</title>
        <authorList>
            <person name="Whitman W."/>
        </authorList>
    </citation>
    <scope>NUCLEOTIDE SEQUENCE [LARGE SCALE GENOMIC DNA]</scope>
    <source>
        <strain evidence="3 4">M8US30</strain>
    </source>
</reference>
<evidence type="ECO:0000313" key="3">
    <source>
        <dbReference type="EMBL" id="MBB5343077.1"/>
    </source>
</evidence>
<organism evidence="3 4">
    <name type="scientific">Tunturiibacter lichenicola</name>
    <dbReference type="NCBI Taxonomy" id="2051959"/>
    <lineage>
        <taxon>Bacteria</taxon>
        <taxon>Pseudomonadati</taxon>
        <taxon>Acidobacteriota</taxon>
        <taxon>Terriglobia</taxon>
        <taxon>Terriglobales</taxon>
        <taxon>Acidobacteriaceae</taxon>
        <taxon>Tunturiibacter</taxon>
    </lineage>
</organism>
<dbReference type="Gene3D" id="3.50.50.60">
    <property type="entry name" value="FAD/NAD(P)-binding domain"/>
    <property type="match status" value="1"/>
</dbReference>
<dbReference type="Proteomes" id="UP000569092">
    <property type="component" value="Unassembled WGS sequence"/>
</dbReference>
<dbReference type="PANTHER" id="PTHR13847:SF289">
    <property type="entry name" value="GLYCINE OXIDASE"/>
    <property type="match status" value="1"/>
</dbReference>
<evidence type="ECO:0000259" key="2">
    <source>
        <dbReference type="Pfam" id="PF01266"/>
    </source>
</evidence>
<dbReference type="PANTHER" id="PTHR13847">
    <property type="entry name" value="SARCOSINE DEHYDROGENASE-RELATED"/>
    <property type="match status" value="1"/>
</dbReference>
<proteinExistence type="predicted"/>
<dbReference type="Gene3D" id="3.30.9.10">
    <property type="entry name" value="D-Amino Acid Oxidase, subunit A, domain 2"/>
    <property type="match status" value="1"/>
</dbReference>
<comment type="caution">
    <text evidence="3">The sequence shown here is derived from an EMBL/GenBank/DDBJ whole genome shotgun (WGS) entry which is preliminary data.</text>
</comment>
<dbReference type="EMBL" id="JACHDZ010000001">
    <property type="protein sequence ID" value="MBB5343077.1"/>
    <property type="molecule type" value="Genomic_DNA"/>
</dbReference>
<feature type="domain" description="FAD dependent oxidoreductase" evidence="2">
    <location>
        <begin position="5"/>
        <end position="334"/>
    </location>
</feature>
<evidence type="ECO:0000313" key="4">
    <source>
        <dbReference type="Proteomes" id="UP000569092"/>
    </source>
</evidence>
<dbReference type="GO" id="GO:0005737">
    <property type="term" value="C:cytoplasm"/>
    <property type="evidence" value="ECO:0007669"/>
    <property type="project" value="TreeGrafter"/>
</dbReference>